<reference evidence="7 8" key="1">
    <citation type="journal article" date="2014" name="BMC Genomics">
        <title>Oil accumulation mechanisms of the oleaginous microalga Chlorella protothecoides revealed through its genome, transcriptomes, and proteomes.</title>
        <authorList>
            <person name="Gao C."/>
            <person name="Wang Y."/>
            <person name="Shen Y."/>
            <person name="Yan D."/>
            <person name="He X."/>
            <person name="Dai J."/>
            <person name="Wu Q."/>
        </authorList>
    </citation>
    <scope>NUCLEOTIDE SEQUENCE [LARGE SCALE GENOMIC DNA]</scope>
    <source>
        <strain evidence="7 8">0710</strain>
    </source>
</reference>
<evidence type="ECO:0000313" key="7">
    <source>
        <dbReference type="EMBL" id="KFM28871.1"/>
    </source>
</evidence>
<organism evidence="7 8">
    <name type="scientific">Auxenochlorella protothecoides</name>
    <name type="common">Green microalga</name>
    <name type="synonym">Chlorella protothecoides</name>
    <dbReference type="NCBI Taxonomy" id="3075"/>
    <lineage>
        <taxon>Eukaryota</taxon>
        <taxon>Viridiplantae</taxon>
        <taxon>Chlorophyta</taxon>
        <taxon>core chlorophytes</taxon>
        <taxon>Trebouxiophyceae</taxon>
        <taxon>Chlorellales</taxon>
        <taxon>Chlorellaceae</taxon>
        <taxon>Auxenochlorella</taxon>
    </lineage>
</organism>
<sequence length="217" mass="24113">MPLHRRVELVQNELYSSRVKDFEVYARQSNPRQDAGGDLAAGLANPLWRMVGNFTAPKTKGLQRFELQHPGWARYVLVRFLTHYSSEPVCAMNGIAVYGKSAAEELEDELAQELKATKLQTKSLARIVSDMQANHTGSMVALQAGLETVKREQASLLRELDDLRAQVFMLWIAVGSLSLCVCAPTILRAVQKLPLRTTIAALIIGVGAFESYRVLML</sequence>
<dbReference type="PANTHER" id="PTHR12953">
    <property type="entry name" value="MEMBRANE PROTEIN CH1 RELATED"/>
    <property type="match status" value="1"/>
</dbReference>
<dbReference type="PROSITE" id="PS51469">
    <property type="entry name" value="SUN"/>
    <property type="match status" value="1"/>
</dbReference>
<dbReference type="InterPro" id="IPR045120">
    <property type="entry name" value="Suco/Slp1-like"/>
</dbReference>
<dbReference type="GO" id="GO:0012505">
    <property type="term" value="C:endomembrane system"/>
    <property type="evidence" value="ECO:0007669"/>
    <property type="project" value="UniProtKB-SubCell"/>
</dbReference>
<feature type="transmembrane region" description="Helical" evidence="5">
    <location>
        <begin position="193"/>
        <end position="215"/>
    </location>
</feature>
<keyword evidence="8" id="KW-1185">Reference proteome</keyword>
<protein>
    <submittedName>
        <fullName evidence="7">Uncharacterized protein slp1</fullName>
    </submittedName>
</protein>
<comment type="subcellular location">
    <subcellularLocation>
        <location evidence="1">Endomembrane system</location>
    </subcellularLocation>
</comment>
<evidence type="ECO:0000256" key="4">
    <source>
        <dbReference type="ARBA" id="ARBA00023136"/>
    </source>
</evidence>
<gene>
    <name evidence="7" type="ORF">F751_4346</name>
</gene>
<evidence type="ECO:0000256" key="3">
    <source>
        <dbReference type="ARBA" id="ARBA00022989"/>
    </source>
</evidence>
<dbReference type="Proteomes" id="UP000028924">
    <property type="component" value="Unassembled WGS sequence"/>
</dbReference>
<evidence type="ECO:0000313" key="8">
    <source>
        <dbReference type="Proteomes" id="UP000028924"/>
    </source>
</evidence>
<dbReference type="GO" id="GO:0034975">
    <property type="term" value="P:protein folding in endoplasmic reticulum"/>
    <property type="evidence" value="ECO:0007669"/>
    <property type="project" value="TreeGrafter"/>
</dbReference>
<keyword evidence="4 5" id="KW-0472">Membrane</keyword>
<feature type="transmembrane region" description="Helical" evidence="5">
    <location>
        <begin position="167"/>
        <end position="187"/>
    </location>
</feature>
<proteinExistence type="predicted"/>
<dbReference type="RefSeq" id="XP_011401920.1">
    <property type="nucleotide sequence ID" value="XM_011403618.1"/>
</dbReference>
<evidence type="ECO:0000256" key="1">
    <source>
        <dbReference type="ARBA" id="ARBA00004308"/>
    </source>
</evidence>
<keyword evidence="3 5" id="KW-1133">Transmembrane helix</keyword>
<accession>A0A087ST17</accession>
<dbReference type="GO" id="GO:0016020">
    <property type="term" value="C:membrane"/>
    <property type="evidence" value="ECO:0007669"/>
    <property type="project" value="InterPro"/>
</dbReference>
<dbReference type="OrthoDB" id="266334at2759"/>
<evidence type="ECO:0000259" key="6">
    <source>
        <dbReference type="PROSITE" id="PS51469"/>
    </source>
</evidence>
<dbReference type="AlphaFoldDB" id="A0A087ST17"/>
<dbReference type="Gene3D" id="2.60.120.260">
    <property type="entry name" value="Galactose-binding domain-like"/>
    <property type="match status" value="1"/>
</dbReference>
<dbReference type="InterPro" id="IPR012919">
    <property type="entry name" value="SUN_dom"/>
</dbReference>
<dbReference type="eggNOG" id="KOG1396">
    <property type="taxonomic scope" value="Eukaryota"/>
</dbReference>
<evidence type="ECO:0000256" key="2">
    <source>
        <dbReference type="ARBA" id="ARBA00022692"/>
    </source>
</evidence>
<dbReference type="GeneID" id="23615737"/>
<dbReference type="PANTHER" id="PTHR12953:SF0">
    <property type="entry name" value="SUN DOMAIN-CONTAINING OSSIFICATION FACTOR"/>
    <property type="match status" value="1"/>
</dbReference>
<dbReference type="GO" id="GO:0005737">
    <property type="term" value="C:cytoplasm"/>
    <property type="evidence" value="ECO:0007669"/>
    <property type="project" value="TreeGrafter"/>
</dbReference>
<dbReference type="KEGG" id="apro:F751_4346"/>
<dbReference type="Pfam" id="PF07738">
    <property type="entry name" value="Sad1_UNC"/>
    <property type="match status" value="1"/>
</dbReference>
<feature type="domain" description="SUN" evidence="6">
    <location>
        <begin position="1"/>
        <end position="102"/>
    </location>
</feature>
<evidence type="ECO:0000256" key="5">
    <source>
        <dbReference type="SAM" id="Phobius"/>
    </source>
</evidence>
<dbReference type="EMBL" id="KL662183">
    <property type="protein sequence ID" value="KFM28871.1"/>
    <property type="molecule type" value="Genomic_DNA"/>
</dbReference>
<name>A0A087ST17_AUXPR</name>
<keyword evidence="2 5" id="KW-0812">Transmembrane</keyword>